<proteinExistence type="predicted"/>
<gene>
    <name evidence="1" type="ORF">DCAF_LOCUS22950</name>
</gene>
<dbReference type="AlphaFoldDB" id="A0AAV1SIY3"/>
<accession>A0AAV1SIY3</accession>
<reference evidence="1 2" key="1">
    <citation type="submission" date="2024-01" db="EMBL/GenBank/DDBJ databases">
        <authorList>
            <person name="Waweru B."/>
        </authorList>
    </citation>
    <scope>NUCLEOTIDE SEQUENCE [LARGE SCALE GENOMIC DNA]</scope>
</reference>
<evidence type="ECO:0000313" key="2">
    <source>
        <dbReference type="Proteomes" id="UP001314170"/>
    </source>
</evidence>
<dbReference type="EMBL" id="CAWUPB010001184">
    <property type="protein sequence ID" value="CAK7350223.1"/>
    <property type="molecule type" value="Genomic_DNA"/>
</dbReference>
<dbReference type="Proteomes" id="UP001314170">
    <property type="component" value="Unassembled WGS sequence"/>
</dbReference>
<protein>
    <submittedName>
        <fullName evidence="1">Uncharacterized protein</fullName>
    </submittedName>
</protein>
<comment type="caution">
    <text evidence="1">The sequence shown here is derived from an EMBL/GenBank/DDBJ whole genome shotgun (WGS) entry which is preliminary data.</text>
</comment>
<organism evidence="1 2">
    <name type="scientific">Dovyalis caffra</name>
    <dbReference type="NCBI Taxonomy" id="77055"/>
    <lineage>
        <taxon>Eukaryota</taxon>
        <taxon>Viridiplantae</taxon>
        <taxon>Streptophyta</taxon>
        <taxon>Embryophyta</taxon>
        <taxon>Tracheophyta</taxon>
        <taxon>Spermatophyta</taxon>
        <taxon>Magnoliopsida</taxon>
        <taxon>eudicotyledons</taxon>
        <taxon>Gunneridae</taxon>
        <taxon>Pentapetalae</taxon>
        <taxon>rosids</taxon>
        <taxon>fabids</taxon>
        <taxon>Malpighiales</taxon>
        <taxon>Salicaceae</taxon>
        <taxon>Flacourtieae</taxon>
        <taxon>Dovyalis</taxon>
    </lineage>
</organism>
<keyword evidence="2" id="KW-1185">Reference proteome</keyword>
<name>A0AAV1SIY3_9ROSI</name>
<sequence>MAMILRLGGGGGGGGGGVGDGDGRSIIETCGEENLQKVIIYFTRERSWDKGRNSRRPNVSLMDSFHADVGVGRFSHWRNLEGLQRVQQCHNTGFHFSFEELEVTKPREIVLHSWRPRPTWTMKSHLLGLPLKYRHMHAHPSSHGFLDAVEKAEWPSCPPATTSHFEKDALNHEYHENGEKEADAQFLLITSCFVIRIRSISCCM</sequence>
<evidence type="ECO:0000313" key="1">
    <source>
        <dbReference type="EMBL" id="CAK7350223.1"/>
    </source>
</evidence>